<dbReference type="EMBL" id="FOXR01000008">
    <property type="protein sequence ID" value="SFP97277.1"/>
    <property type="molecule type" value="Genomic_DNA"/>
</dbReference>
<dbReference type="STRING" id="937334.SAMN05444406_10814"/>
<organism evidence="3 4">
    <name type="scientific">Caldicoprobacter faecalis</name>
    <dbReference type="NCBI Taxonomy" id="937334"/>
    <lineage>
        <taxon>Bacteria</taxon>
        <taxon>Bacillati</taxon>
        <taxon>Bacillota</taxon>
        <taxon>Clostridia</taxon>
        <taxon>Caldicoprobacterales</taxon>
        <taxon>Caldicoprobacteraceae</taxon>
        <taxon>Caldicoprobacter</taxon>
    </lineage>
</organism>
<dbReference type="InterPro" id="IPR050300">
    <property type="entry name" value="GDXG_lipolytic_enzyme"/>
</dbReference>
<dbReference type="AlphaFoldDB" id="A0A1I5UQD6"/>
<evidence type="ECO:0000313" key="4">
    <source>
        <dbReference type="Proteomes" id="UP000198577"/>
    </source>
</evidence>
<sequence>MEEILLWPNGASGAKGDTKEDTPSIVPYIVNSGDARGAIIICPGGGYVRRACHEGEPVALWLNSIGISAFVLNYRVAPSYRYPYPFMDVQRAIRYVRYHAADWNIEPNHIGVMGFSAGGHLASTVGTHFDDGRADAEDPIDRMSCRPDAMILCYPVITFGEYRHHGSMINLIGENPSDELIKLLSNELHVTPDTPPTFLWHTADDQAVPVQNSLLFAEALRRCGVPFELHIYPHGRHGLGLALGEPSVSSWTELCARWLKNLGF</sequence>
<keyword evidence="1" id="KW-0378">Hydrolase</keyword>
<gene>
    <name evidence="3" type="ORF">SAMN05444406_10814</name>
</gene>
<dbReference type="GO" id="GO:0016787">
    <property type="term" value="F:hydrolase activity"/>
    <property type="evidence" value="ECO:0007669"/>
    <property type="project" value="UniProtKB-KW"/>
</dbReference>
<dbReference type="Gene3D" id="3.40.50.1820">
    <property type="entry name" value="alpha/beta hydrolase"/>
    <property type="match status" value="1"/>
</dbReference>
<name>A0A1I5UQD6_9FIRM</name>
<dbReference type="PANTHER" id="PTHR48081">
    <property type="entry name" value="AB HYDROLASE SUPERFAMILY PROTEIN C4A8.06C"/>
    <property type="match status" value="1"/>
</dbReference>
<evidence type="ECO:0000313" key="3">
    <source>
        <dbReference type="EMBL" id="SFP97277.1"/>
    </source>
</evidence>
<accession>A0A1I5UQD6</accession>
<dbReference type="RefSeq" id="WP_092282174.1">
    <property type="nucleotide sequence ID" value="NZ_FOXR01000008.1"/>
</dbReference>
<dbReference type="Pfam" id="PF20434">
    <property type="entry name" value="BD-FAE"/>
    <property type="match status" value="1"/>
</dbReference>
<reference evidence="3 4" key="1">
    <citation type="submission" date="2016-10" db="EMBL/GenBank/DDBJ databases">
        <authorList>
            <person name="de Groot N.N."/>
        </authorList>
    </citation>
    <scope>NUCLEOTIDE SEQUENCE [LARGE SCALE GENOMIC DNA]</scope>
    <source>
        <strain evidence="3 4">DSM 20678</strain>
    </source>
</reference>
<proteinExistence type="predicted"/>
<dbReference type="InterPro" id="IPR029058">
    <property type="entry name" value="AB_hydrolase_fold"/>
</dbReference>
<dbReference type="OrthoDB" id="9794725at2"/>
<evidence type="ECO:0000259" key="2">
    <source>
        <dbReference type="Pfam" id="PF20434"/>
    </source>
</evidence>
<dbReference type="Proteomes" id="UP000198577">
    <property type="component" value="Unassembled WGS sequence"/>
</dbReference>
<feature type="domain" description="BD-FAE-like" evidence="2">
    <location>
        <begin position="38"/>
        <end position="220"/>
    </location>
</feature>
<dbReference type="InterPro" id="IPR049492">
    <property type="entry name" value="BD-FAE-like_dom"/>
</dbReference>
<dbReference type="PANTHER" id="PTHR48081:SF6">
    <property type="entry name" value="PEPTIDASE S9 PROLYL OLIGOPEPTIDASE CATALYTIC DOMAIN-CONTAINING PROTEIN"/>
    <property type="match status" value="1"/>
</dbReference>
<dbReference type="SUPFAM" id="SSF53474">
    <property type="entry name" value="alpha/beta-Hydrolases"/>
    <property type="match status" value="1"/>
</dbReference>
<protein>
    <submittedName>
        <fullName evidence="3">Acetyl esterase/lipase</fullName>
    </submittedName>
</protein>
<keyword evidence="4" id="KW-1185">Reference proteome</keyword>
<evidence type="ECO:0000256" key="1">
    <source>
        <dbReference type="ARBA" id="ARBA00022801"/>
    </source>
</evidence>